<evidence type="ECO:0000313" key="3">
    <source>
        <dbReference type="Proteomes" id="UP001225134"/>
    </source>
</evidence>
<dbReference type="InterPro" id="IPR019734">
    <property type="entry name" value="TPR_rpt"/>
</dbReference>
<sequence length="357" mass="42850">MFWDFLLGKKKEEKGKEKIVEKIKINDDNGELIEVDKKKWLEDLEQFLASNASLNKKYDKLELAISYGVSKDVVTYCLRLYSKYPQDQRCANLLFQCYEKNGLYSDAIDVYEKYSKNGNSLTYAMYYEMALAQEQIGDIQGMEKSLFFSISLNKNYTKALYKLKELVKKQYNSEDYLKWLQEQAAVLNSWFLYKEIGDIYYKNNNLDKSIENYLKSLQFHLTDDHLYEVAKFLLINNRYVDFENYILPLYDISTNEEKIHQIILNFYFKDNQCDKGLDLLYQLYERQNLNENFYIYEKQFLKKKLKNESLAKYNSYLKKDSWGKTKSLLLKEPIYNMLFKEAKDKKMGKLYLFYPLF</sequence>
<evidence type="ECO:0008006" key="4">
    <source>
        <dbReference type="Google" id="ProtNLM"/>
    </source>
</evidence>
<evidence type="ECO:0000313" key="2">
    <source>
        <dbReference type="EMBL" id="MDK9580934.1"/>
    </source>
</evidence>
<reference evidence="2 3" key="1">
    <citation type="submission" date="2023-06" db="EMBL/GenBank/DDBJ databases">
        <title>Antibody response to the Sneathia vaginalis cytopathogenic toxin A during pregnancy.</title>
        <authorList>
            <person name="Mccoy Z.T."/>
            <person name="Serrano M.G."/>
            <person name="Spaine K."/>
            <person name="Edwards D.J."/>
            <person name="Buck G.A."/>
            <person name="Jefferson K."/>
        </authorList>
    </citation>
    <scope>NUCLEOTIDE SEQUENCE [LARGE SCALE GENOMIC DNA]</scope>
    <source>
        <strain evidence="2 3">CCUG 42621</strain>
    </source>
</reference>
<dbReference type="Gene3D" id="1.25.40.10">
    <property type="entry name" value="Tetratricopeptide repeat domain"/>
    <property type="match status" value="1"/>
</dbReference>
<dbReference type="RefSeq" id="WP_285153173.1">
    <property type="nucleotide sequence ID" value="NZ_JASSPP010000008.1"/>
</dbReference>
<organism evidence="2 3">
    <name type="scientific">Sneathia sanguinegens</name>
    <dbReference type="NCBI Taxonomy" id="40543"/>
    <lineage>
        <taxon>Bacteria</taxon>
        <taxon>Fusobacteriati</taxon>
        <taxon>Fusobacteriota</taxon>
        <taxon>Fusobacteriia</taxon>
        <taxon>Fusobacteriales</taxon>
        <taxon>Leptotrichiaceae</taxon>
        <taxon>Sneathia</taxon>
    </lineage>
</organism>
<protein>
    <recommendedName>
        <fullName evidence="4">Tetratricopeptide repeat protein</fullName>
    </recommendedName>
</protein>
<dbReference type="Proteomes" id="UP001225134">
    <property type="component" value="Unassembled WGS sequence"/>
</dbReference>
<keyword evidence="1" id="KW-0802">TPR repeat</keyword>
<feature type="repeat" description="TPR" evidence="1">
    <location>
        <begin position="190"/>
        <end position="223"/>
    </location>
</feature>
<proteinExistence type="predicted"/>
<dbReference type="SUPFAM" id="SSF48452">
    <property type="entry name" value="TPR-like"/>
    <property type="match status" value="1"/>
</dbReference>
<dbReference type="InterPro" id="IPR011990">
    <property type="entry name" value="TPR-like_helical_dom_sf"/>
</dbReference>
<gene>
    <name evidence="2" type="ORF">QQA45_05325</name>
</gene>
<comment type="caution">
    <text evidence="2">The sequence shown here is derived from an EMBL/GenBank/DDBJ whole genome shotgun (WGS) entry which is preliminary data.</text>
</comment>
<dbReference type="SMART" id="SM00028">
    <property type="entry name" value="TPR"/>
    <property type="match status" value="2"/>
</dbReference>
<keyword evidence="3" id="KW-1185">Reference proteome</keyword>
<name>A0ABT7HK81_9FUSO</name>
<dbReference type="EMBL" id="JASSPP010000008">
    <property type="protein sequence ID" value="MDK9580934.1"/>
    <property type="molecule type" value="Genomic_DNA"/>
</dbReference>
<dbReference type="PROSITE" id="PS50005">
    <property type="entry name" value="TPR"/>
    <property type="match status" value="1"/>
</dbReference>
<evidence type="ECO:0000256" key="1">
    <source>
        <dbReference type="PROSITE-ProRule" id="PRU00339"/>
    </source>
</evidence>
<accession>A0ABT7HK81</accession>